<dbReference type="Pfam" id="PF09697">
    <property type="entry name" value="Porph_ging"/>
    <property type="match status" value="1"/>
</dbReference>
<keyword evidence="2" id="KW-1185">Reference proteome</keyword>
<organism evidence="1 2">
    <name type="scientific">Flavobacterium kingsejongi</name>
    <dbReference type="NCBI Taxonomy" id="1678728"/>
    <lineage>
        <taxon>Bacteria</taxon>
        <taxon>Pseudomonadati</taxon>
        <taxon>Bacteroidota</taxon>
        <taxon>Flavobacteriia</taxon>
        <taxon>Flavobacteriales</taxon>
        <taxon>Flavobacteriaceae</taxon>
        <taxon>Flavobacterium</taxon>
    </lineage>
</organism>
<accession>A0A2S1LKR1</accession>
<evidence type="ECO:0000313" key="2">
    <source>
        <dbReference type="Proteomes" id="UP000244677"/>
    </source>
</evidence>
<dbReference type="InterPro" id="IPR005901">
    <property type="entry name" value="GLPGLI"/>
</dbReference>
<dbReference type="NCBIfam" id="TIGR01200">
    <property type="entry name" value="GLPGLI"/>
    <property type="match status" value="1"/>
</dbReference>
<dbReference type="KEGG" id="fki:FK004_03285"/>
<dbReference type="Proteomes" id="UP000244677">
    <property type="component" value="Chromosome"/>
</dbReference>
<evidence type="ECO:0008006" key="3">
    <source>
        <dbReference type="Google" id="ProtNLM"/>
    </source>
</evidence>
<evidence type="ECO:0000313" key="1">
    <source>
        <dbReference type="EMBL" id="AWG24317.1"/>
    </source>
</evidence>
<dbReference type="AlphaFoldDB" id="A0A2S1LKR1"/>
<reference evidence="1 2" key="1">
    <citation type="submission" date="2017-04" db="EMBL/GenBank/DDBJ databases">
        <title>Complete genome sequence of Flavobacterium kingsejong AJ004.</title>
        <authorList>
            <person name="Lee P.C."/>
        </authorList>
    </citation>
    <scope>NUCLEOTIDE SEQUENCE [LARGE SCALE GENOMIC DNA]</scope>
    <source>
        <strain evidence="1 2">AJ004</strain>
    </source>
</reference>
<proteinExistence type="predicted"/>
<name>A0A2S1LKR1_9FLAO</name>
<gene>
    <name evidence="1" type="ORF">FK004_03285</name>
</gene>
<dbReference type="EMBL" id="CP020919">
    <property type="protein sequence ID" value="AWG24317.1"/>
    <property type="molecule type" value="Genomic_DNA"/>
</dbReference>
<protein>
    <recommendedName>
        <fullName evidence="3">GLPGLI family protein</fullName>
    </recommendedName>
</protein>
<sequence length="273" mass="31824">MKNMKIPILLLFLLYTILGNSQELQKLYVAYDIFFNTDYPVQKKCILQCSNEVAHFITYLNPKNNSSNETEEGPVVTQGKDNEVIIQLKEIDKVNFTDLKAAKIISTESKSDINYRIEEAFPTMHWTISEEETRLINQYRCNKALLTFRGRKYTAWFTTDIPMAFGPWKFHGLPGLILEIYDEDNRYHWSATRIQYPYTSDKPISLLKPERKGYQNITLTDYVILADKLQNQANDKILAQLPRGYTGRQLTIARHGLELQYEWEDAAKGFSEK</sequence>